<protein>
    <recommendedName>
        <fullName evidence="1">AAA-ATPase-like domain-containing protein</fullName>
    </recommendedName>
</protein>
<dbReference type="InterPro" id="IPR018631">
    <property type="entry name" value="AAA-ATPase-like_dom"/>
</dbReference>
<dbReference type="PANTHER" id="PTHR34825">
    <property type="entry name" value="CONSERVED PROTEIN, WITH A WEAK D-GALACTARATE DEHYDRATASE/ALTRONATE HYDROLASE DOMAIN"/>
    <property type="match status" value="1"/>
</dbReference>
<evidence type="ECO:0000313" key="3">
    <source>
        <dbReference type="Proteomes" id="UP000289794"/>
    </source>
</evidence>
<dbReference type="Proteomes" id="UP000289794">
    <property type="component" value="Chromosome"/>
</dbReference>
<dbReference type="EMBL" id="CP035945">
    <property type="protein sequence ID" value="QBE95335.1"/>
    <property type="molecule type" value="Genomic_DNA"/>
</dbReference>
<organism evidence="2 3">
    <name type="scientific">Blautia producta</name>
    <dbReference type="NCBI Taxonomy" id="33035"/>
    <lineage>
        <taxon>Bacteria</taxon>
        <taxon>Bacillati</taxon>
        <taxon>Bacillota</taxon>
        <taxon>Clostridia</taxon>
        <taxon>Lachnospirales</taxon>
        <taxon>Lachnospiraceae</taxon>
        <taxon>Blautia</taxon>
    </lineage>
</organism>
<sequence>MTKKPLPVGVEDFEKLIRNHYYYVDKTLFIRELLDKKGDVSLFTRPRRFGKTLTLSMLKYFFENTGNEEKNRQNRNLFEGLAICSAGDIYTEQMGKYPVISISLKSAKQPDFSQAFYAVQEAVSQVYKLHEPFLGKMHLNPQEELRYIRMTRMEAAREECNTSLRFLSECLNKVYKSKVIILLDEYDVPLENAYFSGFYNEMAEFVRSLLESALKTNPYLEFAVITGCLRISKESIFTGLNNLDINSILAVSYGEYFGFTQAEVEQMLLYYGCEDKKDIMRHWYDGYCFGDEEVYNPWSVIKFTKDLCADREAFPSPYWANTSSNSIVRGLVERSDISVRGELESLIEGNTIEKPVHEDITYEDVYQSEDNLWNFLFFTGYLKQTGRRMVGETQYIEMAIPNAEVRYIYKNTILSWFDRKIRDTDLSQLYEAIENGDFMVMEEQISRQLQDTISFYDYAESYYHGFLTGILKNISKYRILSNRESGKGRPDIILKTPSIRGQAVILEIKVSGKFSDMEKMCMSALRQIEEQKYDAELRNEGYTNILKYGICFYKKECMVRM</sequence>
<name>A0A4P6LUG9_9FIRM</name>
<dbReference type="RefSeq" id="WP_130179923.1">
    <property type="nucleotide sequence ID" value="NZ_CP035945.1"/>
</dbReference>
<dbReference type="KEGG" id="bpro:PMF13cell1_00856"/>
<dbReference type="PANTHER" id="PTHR34825:SF1">
    <property type="entry name" value="AAA-ATPASE-LIKE DOMAIN-CONTAINING PROTEIN"/>
    <property type="match status" value="1"/>
</dbReference>
<feature type="domain" description="AAA-ATPase-like" evidence="1">
    <location>
        <begin position="7"/>
        <end position="237"/>
    </location>
</feature>
<evidence type="ECO:0000259" key="1">
    <source>
        <dbReference type="Pfam" id="PF09820"/>
    </source>
</evidence>
<evidence type="ECO:0000313" key="2">
    <source>
        <dbReference type="EMBL" id="QBE95335.1"/>
    </source>
</evidence>
<proteinExistence type="predicted"/>
<reference evidence="2 3" key="1">
    <citation type="submission" date="2019-01" db="EMBL/GenBank/DDBJ databases">
        <title>PMF-metabolizing Aryl O-demethylase.</title>
        <authorList>
            <person name="Kim M."/>
        </authorList>
    </citation>
    <scope>NUCLEOTIDE SEQUENCE [LARGE SCALE GENOMIC DNA]</scope>
    <source>
        <strain evidence="2 3">PMF1</strain>
    </source>
</reference>
<dbReference type="InterPro" id="IPR012547">
    <property type="entry name" value="PDDEXK_9"/>
</dbReference>
<accession>A0A4P6LUG9</accession>
<dbReference type="AlphaFoldDB" id="A0A4P6LUG9"/>
<dbReference type="Pfam" id="PF09820">
    <property type="entry name" value="AAA-ATPase_like"/>
    <property type="match status" value="1"/>
</dbReference>
<gene>
    <name evidence="2" type="ORF">PMF13cell1_00856</name>
</gene>
<dbReference type="Pfam" id="PF08011">
    <property type="entry name" value="PDDEXK_9"/>
    <property type="match status" value="1"/>
</dbReference>